<accession>A0ABS2KZG9</accession>
<protein>
    <submittedName>
        <fullName evidence="5">DNA-binding CsgD family transcriptional regulator</fullName>
    </submittedName>
</protein>
<gene>
    <name evidence="5" type="ORF">JOE42_004050</name>
</gene>
<dbReference type="Pfam" id="PF00196">
    <property type="entry name" value="GerE"/>
    <property type="match status" value="1"/>
</dbReference>
<evidence type="ECO:0000256" key="2">
    <source>
        <dbReference type="ARBA" id="ARBA00023125"/>
    </source>
</evidence>
<dbReference type="PANTHER" id="PTHR44688:SF16">
    <property type="entry name" value="DNA-BINDING TRANSCRIPTIONAL ACTIVATOR DEVR_DOSR"/>
    <property type="match status" value="1"/>
</dbReference>
<evidence type="ECO:0000259" key="4">
    <source>
        <dbReference type="PROSITE" id="PS50043"/>
    </source>
</evidence>
<dbReference type="SUPFAM" id="SSF46894">
    <property type="entry name" value="C-terminal effector domain of the bipartite response regulators"/>
    <property type="match status" value="1"/>
</dbReference>
<dbReference type="CDD" id="cd06170">
    <property type="entry name" value="LuxR_C_like"/>
    <property type="match status" value="1"/>
</dbReference>
<proteinExistence type="predicted"/>
<dbReference type="InterPro" id="IPR036388">
    <property type="entry name" value="WH-like_DNA-bd_sf"/>
</dbReference>
<reference evidence="5 6" key="1">
    <citation type="submission" date="2021-01" db="EMBL/GenBank/DDBJ databases">
        <title>Genomics of switchgrass bacterial isolates.</title>
        <authorList>
            <person name="Shade A."/>
        </authorList>
    </citation>
    <scope>NUCLEOTIDE SEQUENCE [LARGE SCALE GENOMIC DNA]</scope>
    <source>
        <strain evidence="5 6">PvP111</strain>
    </source>
</reference>
<comment type="caution">
    <text evidence="5">The sequence shown here is derived from an EMBL/GenBank/DDBJ whole genome shotgun (WGS) entry which is preliminary data.</text>
</comment>
<evidence type="ECO:0000256" key="3">
    <source>
        <dbReference type="ARBA" id="ARBA00023163"/>
    </source>
</evidence>
<dbReference type="PROSITE" id="PS50043">
    <property type="entry name" value="HTH_LUXR_2"/>
    <property type="match status" value="1"/>
</dbReference>
<dbReference type="InterPro" id="IPR000792">
    <property type="entry name" value="Tscrpt_reg_LuxR_C"/>
</dbReference>
<dbReference type="EMBL" id="JAFBBK010000001">
    <property type="protein sequence ID" value="MBM7417317.1"/>
    <property type="molecule type" value="Genomic_DNA"/>
</dbReference>
<organism evidence="5 6">
    <name type="scientific">Rhodococcoides corynebacterioides</name>
    <dbReference type="NCBI Taxonomy" id="53972"/>
    <lineage>
        <taxon>Bacteria</taxon>
        <taxon>Bacillati</taxon>
        <taxon>Actinomycetota</taxon>
        <taxon>Actinomycetes</taxon>
        <taxon>Mycobacteriales</taxon>
        <taxon>Nocardiaceae</taxon>
        <taxon>Rhodococcoides</taxon>
    </lineage>
</organism>
<dbReference type="PROSITE" id="PS00622">
    <property type="entry name" value="HTH_LUXR_1"/>
    <property type="match status" value="1"/>
</dbReference>
<evidence type="ECO:0000313" key="5">
    <source>
        <dbReference type="EMBL" id="MBM7417317.1"/>
    </source>
</evidence>
<dbReference type="SMART" id="SM00421">
    <property type="entry name" value="HTH_LUXR"/>
    <property type="match status" value="1"/>
</dbReference>
<name>A0ABS2KZG9_9NOCA</name>
<keyword evidence="2 5" id="KW-0238">DNA-binding</keyword>
<dbReference type="PRINTS" id="PR00038">
    <property type="entry name" value="HTHLUXR"/>
</dbReference>
<evidence type="ECO:0000313" key="6">
    <source>
        <dbReference type="Proteomes" id="UP000703038"/>
    </source>
</evidence>
<dbReference type="RefSeq" id="WP_204869939.1">
    <property type="nucleotide sequence ID" value="NZ_JAFBBK010000001.1"/>
</dbReference>
<dbReference type="GO" id="GO:0003677">
    <property type="term" value="F:DNA binding"/>
    <property type="evidence" value="ECO:0007669"/>
    <property type="project" value="UniProtKB-KW"/>
</dbReference>
<dbReference type="PANTHER" id="PTHR44688">
    <property type="entry name" value="DNA-BINDING TRANSCRIPTIONAL ACTIVATOR DEVR_DOSR"/>
    <property type="match status" value="1"/>
</dbReference>
<keyword evidence="1" id="KW-0805">Transcription regulation</keyword>
<sequence length="647" mass="66798">MTSPDERSALESLLSAHDHTALVVVTLASVGLAPDPYLVADVADVAMPDAAAAVERARGCGVLSDEGLLSDSARGSLRVVMGEHGMLGVLRRLARVRLDRGGLGDDLAVSLADAGLRDPDLAQHLVELASAADRLAARRLWDAAAAAGAQGTDISVPYADALLASGDLDTAALTVDAVLSAEAPSPDGVRGAVRVASTVALMRGTASHAADLYRWLGPDRIGPDAAYAVTTLLAVGDAACAATFARTHGGLRPVPPTSANARSTLVARGLLDSLTEPATVATGSLLRAASMADTAVGARAEPEHPAVIAALIALHTGDPATARAVLTETIAADPGCAVSTRCRLLLAWSALVAGDTGVDPTSGVDPAALPQRDALSYFALRVATARRRGDTGALMSAWQEARRTVAEAEPDLFSLIPLGELWLAAVRLGDTARVAHSVSAATALVASLGEPPTWAATWHWYGVQAAILGGAPADLLPHARALGSFADRSPHAAALASAGKAWLRVLQGEPDVAEVETSARTLEKFGHAWDAARLASDAALRVADTRDATALLQIARDIGAVAATAEPTEPGSASLGALTEREAEVAHHLVLGLTYREIGAQMYISAKTVEHHVARIRRRLGAQSRSQMLSMLRAAGYAQSKERRVHA</sequence>
<dbReference type="InterPro" id="IPR016032">
    <property type="entry name" value="Sig_transdc_resp-reg_C-effctor"/>
</dbReference>
<keyword evidence="3" id="KW-0804">Transcription</keyword>
<feature type="domain" description="HTH luxR-type" evidence="4">
    <location>
        <begin position="571"/>
        <end position="636"/>
    </location>
</feature>
<dbReference type="Gene3D" id="1.10.10.10">
    <property type="entry name" value="Winged helix-like DNA-binding domain superfamily/Winged helix DNA-binding domain"/>
    <property type="match status" value="1"/>
</dbReference>
<dbReference type="Proteomes" id="UP000703038">
    <property type="component" value="Unassembled WGS sequence"/>
</dbReference>
<evidence type="ECO:0000256" key="1">
    <source>
        <dbReference type="ARBA" id="ARBA00023015"/>
    </source>
</evidence>
<keyword evidence="6" id="KW-1185">Reference proteome</keyword>